<dbReference type="GeneID" id="57662419"/>
<keyword evidence="2" id="KW-0238">DNA-binding</keyword>
<dbReference type="PANTHER" id="PTHR44846:SF17">
    <property type="entry name" value="GNTR-FAMILY TRANSCRIPTIONAL REGULATOR"/>
    <property type="match status" value="1"/>
</dbReference>
<evidence type="ECO:0000313" key="5">
    <source>
        <dbReference type="EMBL" id="NWC35399.1"/>
    </source>
</evidence>
<evidence type="ECO:0000259" key="4">
    <source>
        <dbReference type="PROSITE" id="PS50949"/>
    </source>
</evidence>
<dbReference type="PRINTS" id="PR00035">
    <property type="entry name" value="HTHGNTR"/>
</dbReference>
<dbReference type="InterPro" id="IPR000524">
    <property type="entry name" value="Tscrpt_reg_HTH_GntR"/>
</dbReference>
<keyword evidence="3" id="KW-0804">Transcription</keyword>
<dbReference type="AlphaFoldDB" id="A0A7Y7YGI2"/>
<dbReference type="RefSeq" id="WP_177057986.1">
    <property type="nucleotide sequence ID" value="NZ_JACAOK010000047.1"/>
</dbReference>
<dbReference type="GO" id="GO:0003677">
    <property type="term" value="F:DNA binding"/>
    <property type="evidence" value="ECO:0007669"/>
    <property type="project" value="UniProtKB-KW"/>
</dbReference>
<sequence length="251" mass="28122">MPLTDPIPSNEVAVPLYKQLAETLRQQIESGELNDQEPLAPERELALHYKVSRDTVRKAIRLLDEEGMIYSDHGRGTFITSAPLRDMAKAIGSFTLDTLKRGGVPGQKVLVFEKVTAGMAIGSVLNIKPDTVLHHVKRVRLIDGEPIGIQDSWLCLPKGLGFTREQLERKGSLYRLLVEELQIQPSLALESIGSILASEQDVELLNLDKGAPLLLCERVTMSERRVPIEYCEMRYGPSYRYKNKVTQWGGN</sequence>
<dbReference type="Proteomes" id="UP000520592">
    <property type="component" value="Unassembled WGS sequence"/>
</dbReference>
<comment type="caution">
    <text evidence="5">The sequence shown here is derived from an EMBL/GenBank/DDBJ whole genome shotgun (WGS) entry which is preliminary data.</text>
</comment>
<dbReference type="SUPFAM" id="SSF64288">
    <property type="entry name" value="Chorismate lyase-like"/>
    <property type="match status" value="1"/>
</dbReference>
<evidence type="ECO:0000256" key="3">
    <source>
        <dbReference type="ARBA" id="ARBA00023163"/>
    </source>
</evidence>
<dbReference type="GO" id="GO:0045892">
    <property type="term" value="P:negative regulation of DNA-templated transcription"/>
    <property type="evidence" value="ECO:0007669"/>
    <property type="project" value="TreeGrafter"/>
</dbReference>
<dbReference type="SMART" id="SM00345">
    <property type="entry name" value="HTH_GNTR"/>
    <property type="match status" value="1"/>
</dbReference>
<dbReference type="Pfam" id="PF00392">
    <property type="entry name" value="GntR"/>
    <property type="match status" value="1"/>
</dbReference>
<dbReference type="Gene3D" id="3.40.1410.10">
    <property type="entry name" value="Chorismate lyase-like"/>
    <property type="match status" value="1"/>
</dbReference>
<dbReference type="GO" id="GO:0003700">
    <property type="term" value="F:DNA-binding transcription factor activity"/>
    <property type="evidence" value="ECO:0007669"/>
    <property type="project" value="InterPro"/>
</dbReference>
<reference evidence="5 6" key="1">
    <citation type="submission" date="2020-04" db="EMBL/GenBank/DDBJ databases">
        <title>Molecular characterization of pseudomonads from Agaricus bisporus reveal novel blotch 2 pathogens in Western Europe.</title>
        <authorList>
            <person name="Taparia T."/>
            <person name="Krijger M."/>
            <person name="Haynes E."/>
            <person name="Elpinstone J.G."/>
            <person name="Noble R."/>
            <person name="Van Der Wolf J."/>
        </authorList>
    </citation>
    <scope>NUCLEOTIDE SEQUENCE [LARGE SCALE GENOMIC DNA]</scope>
    <source>
        <strain evidence="5 6">IPO3737</strain>
    </source>
</reference>
<dbReference type="SMART" id="SM00866">
    <property type="entry name" value="UTRA"/>
    <property type="match status" value="1"/>
</dbReference>
<dbReference type="PROSITE" id="PS50949">
    <property type="entry name" value="HTH_GNTR"/>
    <property type="match status" value="1"/>
</dbReference>
<gene>
    <name evidence="5" type="ORF">HX876_23745</name>
</gene>
<evidence type="ECO:0000256" key="2">
    <source>
        <dbReference type="ARBA" id="ARBA00023125"/>
    </source>
</evidence>
<name>A0A7Y7YGI2_9PSED</name>
<proteinExistence type="predicted"/>
<dbReference type="Gene3D" id="1.10.10.10">
    <property type="entry name" value="Winged helix-like DNA-binding domain superfamily/Winged helix DNA-binding domain"/>
    <property type="match status" value="1"/>
</dbReference>
<keyword evidence="1" id="KW-0805">Transcription regulation</keyword>
<evidence type="ECO:0000313" key="6">
    <source>
        <dbReference type="Proteomes" id="UP000520592"/>
    </source>
</evidence>
<dbReference type="InterPro" id="IPR011663">
    <property type="entry name" value="UTRA"/>
</dbReference>
<feature type="domain" description="HTH gntR-type" evidence="4">
    <location>
        <begin position="14"/>
        <end position="82"/>
    </location>
</feature>
<dbReference type="PANTHER" id="PTHR44846">
    <property type="entry name" value="MANNOSYL-D-GLYCERATE TRANSPORT/METABOLISM SYSTEM REPRESSOR MNGR-RELATED"/>
    <property type="match status" value="1"/>
</dbReference>
<dbReference type="EMBL" id="JACAQD010000032">
    <property type="protein sequence ID" value="NWC35399.1"/>
    <property type="molecule type" value="Genomic_DNA"/>
</dbReference>
<dbReference type="SUPFAM" id="SSF46785">
    <property type="entry name" value="Winged helix' DNA-binding domain"/>
    <property type="match status" value="1"/>
</dbReference>
<organism evidence="5 6">
    <name type="scientific">Pseudomonas gingeri</name>
    <dbReference type="NCBI Taxonomy" id="117681"/>
    <lineage>
        <taxon>Bacteria</taxon>
        <taxon>Pseudomonadati</taxon>
        <taxon>Pseudomonadota</taxon>
        <taxon>Gammaproteobacteria</taxon>
        <taxon>Pseudomonadales</taxon>
        <taxon>Pseudomonadaceae</taxon>
        <taxon>Pseudomonas</taxon>
    </lineage>
</organism>
<dbReference type="InterPro" id="IPR028978">
    <property type="entry name" value="Chorismate_lyase_/UTRA_dom_sf"/>
</dbReference>
<protein>
    <submittedName>
        <fullName evidence="5">GntR family transcriptional regulator</fullName>
    </submittedName>
</protein>
<dbReference type="Pfam" id="PF07702">
    <property type="entry name" value="UTRA"/>
    <property type="match status" value="1"/>
</dbReference>
<dbReference type="CDD" id="cd07377">
    <property type="entry name" value="WHTH_GntR"/>
    <property type="match status" value="1"/>
</dbReference>
<accession>A0A7Y7YGI2</accession>
<dbReference type="InterPro" id="IPR036390">
    <property type="entry name" value="WH_DNA-bd_sf"/>
</dbReference>
<evidence type="ECO:0000256" key="1">
    <source>
        <dbReference type="ARBA" id="ARBA00023015"/>
    </source>
</evidence>
<dbReference type="InterPro" id="IPR036388">
    <property type="entry name" value="WH-like_DNA-bd_sf"/>
</dbReference>
<dbReference type="InterPro" id="IPR050679">
    <property type="entry name" value="Bact_HTH_transcr_reg"/>
</dbReference>